<dbReference type="Pfam" id="PF18029">
    <property type="entry name" value="Glyoxalase_6"/>
    <property type="match status" value="1"/>
</dbReference>
<feature type="compositionally biased region" description="Basic and acidic residues" evidence="1">
    <location>
        <begin position="80"/>
        <end position="93"/>
    </location>
</feature>
<reference evidence="3" key="1">
    <citation type="journal article" date="2022" name="Pest Manag. Sci.">
        <title>Glutamicibacter halophytocola-mediated host fitness of potato tuber moth on Solanaceae crops.</title>
        <authorList>
            <person name="Wang W."/>
            <person name="Xiao G."/>
            <person name="Du G."/>
            <person name="Chang L."/>
            <person name="Yang Y."/>
            <person name="Ye J."/>
            <person name="Chen B."/>
        </authorList>
    </citation>
    <scope>NUCLEOTIDE SEQUENCE</scope>
    <source>
        <strain evidence="3">S2</strain>
    </source>
</reference>
<evidence type="ECO:0000259" key="2">
    <source>
        <dbReference type="PROSITE" id="PS51819"/>
    </source>
</evidence>
<feature type="domain" description="VOC" evidence="2">
    <location>
        <begin position="112"/>
        <end position="224"/>
    </location>
</feature>
<dbReference type="SUPFAM" id="SSF54593">
    <property type="entry name" value="Glyoxalase/Bleomycin resistance protein/Dihydroxybiphenyl dioxygenase"/>
    <property type="match status" value="1"/>
</dbReference>
<dbReference type="InterPro" id="IPR041581">
    <property type="entry name" value="Glyoxalase_6"/>
</dbReference>
<sequence>MYWENLVFDAAMPHEQGKYWEELLDTETFTDNEGGLETRLQFSGGRYLDLCFPTVSDPEPASQRVFPVLASSGRIASSDAGKKNPPREERNDIAGRQYFVLNGSAERARPLNLFAVELRSANPERDAQFWANLTGFRTDSQDPTVLVHPSGTGALIRLVPEMQPKTAAKSSVHLDLRLEPGDDPKQIVEMVQEQGGTELDHKWGEVPWRVFSDPSGNEFCILPAPAANSQP</sequence>
<name>A0AA95BQ44_9MICC</name>
<evidence type="ECO:0000313" key="4">
    <source>
        <dbReference type="Proteomes" id="UP001060018"/>
    </source>
</evidence>
<dbReference type="InterPro" id="IPR037523">
    <property type="entry name" value="VOC_core"/>
</dbReference>
<dbReference type="InterPro" id="IPR029068">
    <property type="entry name" value="Glyas_Bleomycin-R_OHBP_Dase"/>
</dbReference>
<dbReference type="RefSeq" id="WP_257745317.1">
    <property type="nucleotide sequence ID" value="NZ_CP102487.1"/>
</dbReference>
<proteinExistence type="predicted"/>
<protein>
    <submittedName>
        <fullName evidence="3">VOC family protein</fullName>
    </submittedName>
</protein>
<dbReference type="Gene3D" id="3.10.180.10">
    <property type="entry name" value="2,3-Dihydroxybiphenyl 1,2-Dioxygenase, domain 1"/>
    <property type="match status" value="1"/>
</dbReference>
<dbReference type="PANTHER" id="PTHR35908">
    <property type="entry name" value="HYPOTHETICAL FUSION PROTEIN"/>
    <property type="match status" value="1"/>
</dbReference>
<dbReference type="EMBL" id="CP102487">
    <property type="protein sequence ID" value="UUX57869.1"/>
    <property type="molecule type" value="Genomic_DNA"/>
</dbReference>
<evidence type="ECO:0000256" key="1">
    <source>
        <dbReference type="SAM" id="MobiDB-lite"/>
    </source>
</evidence>
<evidence type="ECO:0000313" key="3">
    <source>
        <dbReference type="EMBL" id="UUX57869.1"/>
    </source>
</evidence>
<dbReference type="Proteomes" id="UP001060018">
    <property type="component" value="Chromosome"/>
</dbReference>
<gene>
    <name evidence="3" type="ORF">NUH22_11160</name>
</gene>
<dbReference type="PANTHER" id="PTHR35908:SF1">
    <property type="entry name" value="CONSERVED PROTEIN"/>
    <property type="match status" value="1"/>
</dbReference>
<dbReference type="AlphaFoldDB" id="A0AA95BQ44"/>
<accession>A0AA95BQ44</accession>
<feature type="region of interest" description="Disordered" evidence="1">
    <location>
        <begin position="75"/>
        <end position="94"/>
    </location>
</feature>
<dbReference type="CDD" id="cd06587">
    <property type="entry name" value="VOC"/>
    <property type="match status" value="1"/>
</dbReference>
<dbReference type="PROSITE" id="PS51819">
    <property type="entry name" value="VOC"/>
    <property type="match status" value="1"/>
</dbReference>
<organism evidence="3 4">
    <name type="scientific">Glutamicibacter halophytocola</name>
    <dbReference type="NCBI Taxonomy" id="1933880"/>
    <lineage>
        <taxon>Bacteria</taxon>
        <taxon>Bacillati</taxon>
        <taxon>Actinomycetota</taxon>
        <taxon>Actinomycetes</taxon>
        <taxon>Micrococcales</taxon>
        <taxon>Micrococcaceae</taxon>
        <taxon>Glutamicibacter</taxon>
    </lineage>
</organism>